<dbReference type="InterPro" id="IPR050426">
    <property type="entry name" value="Glycosyltransferase_28"/>
</dbReference>
<dbReference type="GO" id="GO:0016758">
    <property type="term" value="F:hexosyltransferase activity"/>
    <property type="evidence" value="ECO:0007669"/>
    <property type="project" value="InterPro"/>
</dbReference>
<evidence type="ECO:0000313" key="4">
    <source>
        <dbReference type="EMBL" id="REH35696.1"/>
    </source>
</evidence>
<dbReference type="PANTHER" id="PTHR48050">
    <property type="entry name" value="STEROL 3-BETA-GLUCOSYLTRANSFERASE"/>
    <property type="match status" value="1"/>
</dbReference>
<name>A0A3E0H1J2_9PSEU</name>
<dbReference type="FunFam" id="3.40.50.2000:FF:000072">
    <property type="entry name" value="Glycosyl transferase"/>
    <property type="match status" value="1"/>
</dbReference>
<keyword evidence="2 4" id="KW-0808">Transferase</keyword>
<dbReference type="InterPro" id="IPR002213">
    <property type="entry name" value="UDP_glucos_trans"/>
</dbReference>
<proteinExistence type="inferred from homology"/>
<dbReference type="EMBL" id="QUNO01000017">
    <property type="protein sequence ID" value="REH35696.1"/>
    <property type="molecule type" value="Genomic_DNA"/>
</dbReference>
<dbReference type="CDD" id="cd03784">
    <property type="entry name" value="GT1_Gtf-like"/>
    <property type="match status" value="1"/>
</dbReference>
<dbReference type="GO" id="GO:0008194">
    <property type="term" value="F:UDP-glycosyltransferase activity"/>
    <property type="evidence" value="ECO:0007669"/>
    <property type="project" value="InterPro"/>
</dbReference>
<dbReference type="Pfam" id="PF06722">
    <property type="entry name" value="EryCIII-like_C"/>
    <property type="match status" value="1"/>
</dbReference>
<gene>
    <name evidence="4" type="ORF">BCF44_11784</name>
</gene>
<evidence type="ECO:0000256" key="1">
    <source>
        <dbReference type="ARBA" id="ARBA00009995"/>
    </source>
</evidence>
<dbReference type="AlphaFoldDB" id="A0A3E0H1J2"/>
<feature type="domain" description="Erythromycin biosynthesis protein CIII-like C-terminal" evidence="3">
    <location>
        <begin position="257"/>
        <end position="376"/>
    </location>
</feature>
<dbReference type="NCBIfam" id="TIGR01426">
    <property type="entry name" value="MGT"/>
    <property type="match status" value="1"/>
</dbReference>
<protein>
    <submittedName>
        <fullName evidence="4">Demethyllactenocin mycarosyltransferase</fullName>
    </submittedName>
</protein>
<keyword evidence="5" id="KW-1185">Reference proteome</keyword>
<evidence type="ECO:0000313" key="5">
    <source>
        <dbReference type="Proteomes" id="UP000256269"/>
    </source>
</evidence>
<dbReference type="OrthoDB" id="6620093at2"/>
<dbReference type="GO" id="GO:0017000">
    <property type="term" value="P:antibiotic biosynthetic process"/>
    <property type="evidence" value="ECO:0007669"/>
    <property type="project" value="UniProtKB-ARBA"/>
</dbReference>
<dbReference type="RefSeq" id="WP_116179769.1">
    <property type="nucleotide sequence ID" value="NZ_CP144375.1"/>
</dbReference>
<organism evidence="4 5">
    <name type="scientific">Kutzneria buriramensis</name>
    <dbReference type="NCBI Taxonomy" id="1045776"/>
    <lineage>
        <taxon>Bacteria</taxon>
        <taxon>Bacillati</taxon>
        <taxon>Actinomycetota</taxon>
        <taxon>Actinomycetes</taxon>
        <taxon>Pseudonocardiales</taxon>
        <taxon>Pseudonocardiaceae</taxon>
        <taxon>Kutzneria</taxon>
    </lineage>
</organism>
<comment type="similarity">
    <text evidence="1">Belongs to the UDP-glycosyltransferase family.</text>
</comment>
<evidence type="ECO:0000259" key="3">
    <source>
        <dbReference type="Pfam" id="PF06722"/>
    </source>
</evidence>
<dbReference type="InterPro" id="IPR006326">
    <property type="entry name" value="UDPGT_MGT-like"/>
</dbReference>
<comment type="caution">
    <text evidence="4">The sequence shown here is derived from an EMBL/GenBank/DDBJ whole genome shotgun (WGS) entry which is preliminary data.</text>
</comment>
<dbReference type="Gene3D" id="3.40.50.2000">
    <property type="entry name" value="Glycogen Phosphorylase B"/>
    <property type="match status" value="2"/>
</dbReference>
<reference evidence="4 5" key="1">
    <citation type="submission" date="2018-08" db="EMBL/GenBank/DDBJ databases">
        <title>Genomic Encyclopedia of Archaeal and Bacterial Type Strains, Phase II (KMG-II): from individual species to whole genera.</title>
        <authorList>
            <person name="Goeker M."/>
        </authorList>
    </citation>
    <scope>NUCLEOTIDE SEQUENCE [LARGE SCALE GENOMIC DNA]</scope>
    <source>
        <strain evidence="4 5">DSM 45791</strain>
    </source>
</reference>
<sequence length="391" mass="41884">MAHIAFFVIPFTGHVNPTLAVAAELVARGHRVSYTTSEEFADRVRRAGAVAVPYRTVLGSEPATAFADRTSFTADDLARHLRWQLADAVATLPAFAAAFDRDRPDVVVADPACWAGVLLARRLRVPLLRSQPVFAANEHWSLAAGHATPAGPHAGLAALTRGIARLLDWCGAGIGVDEFLGGEGDLTLVYVPRAFQYAGDTFDDRFRFVGPCVGSRDGTWRPPGDRRPVALVSLGTVHNRQLATFRRCLEAFADGQWRLVVAFGGPVPDELAGIAPHAELHSYVPQRDVLRHADVFVNHGGTGTVMEGLAAGVPTVVVPQMAEHRATADRVVALGLGRLIAPDELTPRLLRRAVDAVVADEAVHAGLRWMRQEIHAAGGARAAADFVEQAA</sequence>
<dbReference type="SUPFAM" id="SSF53756">
    <property type="entry name" value="UDP-Glycosyltransferase/glycogen phosphorylase"/>
    <property type="match status" value="1"/>
</dbReference>
<dbReference type="PANTHER" id="PTHR48050:SF13">
    <property type="entry name" value="STEROL 3-BETA-GLUCOSYLTRANSFERASE UGT80A2"/>
    <property type="match status" value="1"/>
</dbReference>
<dbReference type="InterPro" id="IPR010610">
    <property type="entry name" value="EryCIII-like_C"/>
</dbReference>
<evidence type="ECO:0000256" key="2">
    <source>
        <dbReference type="ARBA" id="ARBA00022679"/>
    </source>
</evidence>
<dbReference type="Proteomes" id="UP000256269">
    <property type="component" value="Unassembled WGS sequence"/>
</dbReference>
<accession>A0A3E0H1J2</accession>